<evidence type="ECO:0000256" key="2">
    <source>
        <dbReference type="PROSITE-ProRule" id="PRU00708"/>
    </source>
</evidence>
<protein>
    <recommendedName>
        <fullName evidence="5">Pentatricopeptide repeat-containing protein</fullName>
    </recommendedName>
</protein>
<reference evidence="3" key="1">
    <citation type="submission" date="2023-08" db="EMBL/GenBank/DDBJ databases">
        <authorList>
            <person name="Chen Y."/>
            <person name="Shah S."/>
            <person name="Dougan E. K."/>
            <person name="Thang M."/>
            <person name="Chan C."/>
        </authorList>
    </citation>
    <scope>NUCLEOTIDE SEQUENCE</scope>
</reference>
<dbReference type="PANTHER" id="PTHR47447">
    <property type="entry name" value="OS03G0856100 PROTEIN"/>
    <property type="match status" value="1"/>
</dbReference>
<feature type="repeat" description="PPR" evidence="2">
    <location>
        <begin position="140"/>
        <end position="170"/>
    </location>
</feature>
<evidence type="ECO:0000313" key="4">
    <source>
        <dbReference type="Proteomes" id="UP001178507"/>
    </source>
</evidence>
<sequence>MRSWRVLRSEAASFGPRPRAFSGASQAPSWLAASARHELFARLHQLRKGKRKSEEVLLVIHECRRWNLIRDPRDWVVAMGALSRAQLWEETIGMLEDMHKDGGIAIHALNASVSAAGRATHWQTALALFGQAKRYAVLPDAVTSNAVLTACDKGGQWQRALNIFDDMKSSHSLEPNVITYSAVMSACEHGHAWQEALQVFRSMQDNNTAVDVVAVNAALSACDRGCRWQEALAMLANMGEGSLKASLTSFGSTISACGNALYWEAAIDLLRLLDEKQLKPGLIVWNLCINACRKARKLHAALALFKELPARSEQPDMLSFTSIASACASSAEWQLAVSFLEDATSCNQTPDTAFYNAILGVCREASQWEEAYRIMHELQEQGLAPTMSTFKAVIAACAYSMRWSDALDHLQALQRSQLVGTPREQEDLILQYGIVSKACQEAGLRHVAQRLLEEAEQSVPSDGLVSSLPAEWLSVLHWQAALSFFEGKQAPKENAGVEVVGLADVLLEAGRDADAMSLLLEAQEERILRLWKGGKLDLHYLGPGSCSAAVAEAAVSATLLQLAHRHQYCARHDLDIVVGRGANSIEGMPMLLPAMQSFLDNLGLSPSSAGPGWLCVSRESLNSFWQGECAAVQSGWRVQSQAVLVP</sequence>
<keyword evidence="4" id="KW-1185">Reference proteome</keyword>
<dbReference type="SUPFAM" id="SSF160443">
    <property type="entry name" value="SMR domain-like"/>
    <property type="match status" value="1"/>
</dbReference>
<dbReference type="Gene3D" id="1.25.40.10">
    <property type="entry name" value="Tetratricopeptide repeat domain"/>
    <property type="match status" value="2"/>
</dbReference>
<dbReference type="Gene3D" id="3.30.1370.110">
    <property type="match status" value="1"/>
</dbReference>
<dbReference type="InterPro" id="IPR002885">
    <property type="entry name" value="PPR_rpt"/>
</dbReference>
<gene>
    <name evidence="3" type="ORF">EVOR1521_LOCUS2444</name>
</gene>
<dbReference type="InterPro" id="IPR011990">
    <property type="entry name" value="TPR-like_helical_dom_sf"/>
</dbReference>
<name>A0AA36MLC2_9DINO</name>
<keyword evidence="1" id="KW-0677">Repeat</keyword>
<dbReference type="Pfam" id="PF13812">
    <property type="entry name" value="PPR_3"/>
    <property type="match status" value="1"/>
</dbReference>
<dbReference type="EMBL" id="CAUJNA010000129">
    <property type="protein sequence ID" value="CAJ1372345.1"/>
    <property type="molecule type" value="Genomic_DNA"/>
</dbReference>
<evidence type="ECO:0008006" key="5">
    <source>
        <dbReference type="Google" id="ProtNLM"/>
    </source>
</evidence>
<proteinExistence type="predicted"/>
<dbReference type="PANTHER" id="PTHR47447:SF17">
    <property type="entry name" value="OS12G0638900 PROTEIN"/>
    <property type="match status" value="1"/>
</dbReference>
<dbReference type="Pfam" id="PF13041">
    <property type="entry name" value="PPR_2"/>
    <property type="match status" value="1"/>
</dbReference>
<dbReference type="Proteomes" id="UP001178507">
    <property type="component" value="Unassembled WGS sequence"/>
</dbReference>
<feature type="repeat" description="PPR" evidence="2">
    <location>
        <begin position="176"/>
        <end position="210"/>
    </location>
</feature>
<organism evidence="3 4">
    <name type="scientific">Effrenium voratum</name>
    <dbReference type="NCBI Taxonomy" id="2562239"/>
    <lineage>
        <taxon>Eukaryota</taxon>
        <taxon>Sar</taxon>
        <taxon>Alveolata</taxon>
        <taxon>Dinophyceae</taxon>
        <taxon>Suessiales</taxon>
        <taxon>Symbiodiniaceae</taxon>
        <taxon>Effrenium</taxon>
    </lineage>
</organism>
<feature type="repeat" description="PPR" evidence="2">
    <location>
        <begin position="351"/>
        <end position="385"/>
    </location>
</feature>
<dbReference type="AlphaFoldDB" id="A0AA36MLC2"/>
<accession>A0AA36MLC2</accession>
<dbReference type="PROSITE" id="PS51375">
    <property type="entry name" value="PPR"/>
    <property type="match status" value="3"/>
</dbReference>
<dbReference type="InterPro" id="IPR036063">
    <property type="entry name" value="Smr_dom_sf"/>
</dbReference>
<evidence type="ECO:0000256" key="1">
    <source>
        <dbReference type="ARBA" id="ARBA00022737"/>
    </source>
</evidence>
<comment type="caution">
    <text evidence="3">The sequence shown here is derived from an EMBL/GenBank/DDBJ whole genome shotgun (WGS) entry which is preliminary data.</text>
</comment>
<dbReference type="Pfam" id="PF01535">
    <property type="entry name" value="PPR"/>
    <property type="match status" value="1"/>
</dbReference>
<evidence type="ECO:0000313" key="3">
    <source>
        <dbReference type="EMBL" id="CAJ1372345.1"/>
    </source>
</evidence>
<dbReference type="NCBIfam" id="TIGR00756">
    <property type="entry name" value="PPR"/>
    <property type="match status" value="2"/>
</dbReference>